<gene>
    <name evidence="2" type="ORF">GHT07_19755</name>
</gene>
<accession>A0A844AYS8</accession>
<dbReference type="Gene3D" id="3.40.50.150">
    <property type="entry name" value="Vaccinia Virus protein VP39"/>
    <property type="match status" value="1"/>
</dbReference>
<evidence type="ECO:0000259" key="1">
    <source>
        <dbReference type="Pfam" id="PF13649"/>
    </source>
</evidence>
<dbReference type="InterPro" id="IPR029063">
    <property type="entry name" value="SAM-dependent_MTases_sf"/>
</dbReference>
<dbReference type="OrthoDB" id="9800454at2"/>
<dbReference type="SUPFAM" id="SSF53335">
    <property type="entry name" value="S-adenosyl-L-methionine-dependent methyltransferases"/>
    <property type="match status" value="1"/>
</dbReference>
<dbReference type="InterPro" id="IPR041698">
    <property type="entry name" value="Methyltransf_25"/>
</dbReference>
<dbReference type="AlphaFoldDB" id="A0A844AYS8"/>
<dbReference type="EMBL" id="WJBU01000026">
    <property type="protein sequence ID" value="MRD49515.1"/>
    <property type="molecule type" value="Genomic_DNA"/>
</dbReference>
<keyword evidence="3" id="KW-1185">Reference proteome</keyword>
<evidence type="ECO:0000313" key="2">
    <source>
        <dbReference type="EMBL" id="MRD49515.1"/>
    </source>
</evidence>
<comment type="caution">
    <text evidence="2">The sequence shown here is derived from an EMBL/GenBank/DDBJ whole genome shotgun (WGS) entry which is preliminary data.</text>
</comment>
<dbReference type="Proteomes" id="UP000487350">
    <property type="component" value="Unassembled WGS sequence"/>
</dbReference>
<sequence length="209" mass="23199">MTSPHAGVHRAVEAYYTGKVEKYGATALGVDWPSTPSLQLRLVKLLKVVDFAQGTSLNDLGCGWGAALDLIELRHRAARIDYSGIDLSAAMIEQARRKWGQRARTAFSVGHQCDRMAHYSIASGIFNVKLDATRQAWEAAVQATLQNLNACSSNGFAVNFMLPVDDADAVPQLYRTEPDPWVAFCRQQLRRAVEIIEDYGQNEFTLLVR</sequence>
<organism evidence="2 3">
    <name type="scientific">Caenimonas koreensis DSM 17982</name>
    <dbReference type="NCBI Taxonomy" id="1121255"/>
    <lineage>
        <taxon>Bacteria</taxon>
        <taxon>Pseudomonadati</taxon>
        <taxon>Pseudomonadota</taxon>
        <taxon>Betaproteobacteria</taxon>
        <taxon>Burkholderiales</taxon>
        <taxon>Comamonadaceae</taxon>
        <taxon>Caenimonas</taxon>
    </lineage>
</organism>
<dbReference type="Pfam" id="PF13649">
    <property type="entry name" value="Methyltransf_25"/>
    <property type="match status" value="1"/>
</dbReference>
<evidence type="ECO:0000313" key="3">
    <source>
        <dbReference type="Proteomes" id="UP000487350"/>
    </source>
</evidence>
<dbReference type="RefSeq" id="WP_153586826.1">
    <property type="nucleotide sequence ID" value="NZ_WJBU01000026.1"/>
</dbReference>
<proteinExistence type="predicted"/>
<feature type="domain" description="Methyltransferase" evidence="1">
    <location>
        <begin position="59"/>
        <end position="146"/>
    </location>
</feature>
<reference evidence="2 3" key="1">
    <citation type="submission" date="2019-11" db="EMBL/GenBank/DDBJ databases">
        <title>Caenimonas koreensis gen. nov., sp. nov., isolated from activated sludge.</title>
        <authorList>
            <person name="Seung H.R."/>
        </authorList>
    </citation>
    <scope>NUCLEOTIDE SEQUENCE [LARGE SCALE GENOMIC DNA]</scope>
    <source>
        <strain evidence="2 3">EMB320</strain>
    </source>
</reference>
<dbReference type="GO" id="GO:0032259">
    <property type="term" value="P:methylation"/>
    <property type="evidence" value="ECO:0007669"/>
    <property type="project" value="UniProtKB-KW"/>
</dbReference>
<protein>
    <submittedName>
        <fullName evidence="2">SAM-dependent methyltransferase</fullName>
    </submittedName>
</protein>
<keyword evidence="2" id="KW-0808">Transferase</keyword>
<name>A0A844AYS8_9BURK</name>
<keyword evidence="2" id="KW-0489">Methyltransferase</keyword>
<dbReference type="GO" id="GO:0008168">
    <property type="term" value="F:methyltransferase activity"/>
    <property type="evidence" value="ECO:0007669"/>
    <property type="project" value="UniProtKB-KW"/>
</dbReference>